<reference evidence="2 3" key="1">
    <citation type="submission" date="2017-06" db="EMBL/GenBank/DDBJ databases">
        <title>Draft Genome Sequence of Bacillus sp Strain 36R Isolated from saline sediment at Atanasia, Sonora, Mexico.</title>
        <authorList>
            <person name="Sanchez Diaz R."/>
            <person name="Quiroz Macias M.E."/>
            <person name="Ibarra Gamez J.C."/>
            <person name="Enciso Ibarra J."/>
            <person name="Gomez Gil B."/>
            <person name="Galaviz Silva L."/>
        </authorList>
    </citation>
    <scope>NUCLEOTIDE SEQUENCE [LARGE SCALE GENOMIC DNA]</scope>
    <source>
        <strain evidence="2 3">36R_ATNSAL</strain>
    </source>
</reference>
<dbReference type="GO" id="GO:0016740">
    <property type="term" value="F:transferase activity"/>
    <property type="evidence" value="ECO:0007669"/>
    <property type="project" value="UniProtKB-KW"/>
</dbReference>
<proteinExistence type="predicted"/>
<dbReference type="Gene3D" id="3.90.550.10">
    <property type="entry name" value="Spore Coat Polysaccharide Biosynthesis Protein SpsA, Chain A"/>
    <property type="match status" value="1"/>
</dbReference>
<feature type="domain" description="Glycosyltransferase 2-like" evidence="1">
    <location>
        <begin position="8"/>
        <end position="171"/>
    </location>
</feature>
<dbReference type="Proteomes" id="UP000228754">
    <property type="component" value="Unassembled WGS sequence"/>
</dbReference>
<keyword evidence="2" id="KW-0808">Transferase</keyword>
<dbReference type="InterPro" id="IPR050834">
    <property type="entry name" value="Glycosyltransf_2"/>
</dbReference>
<protein>
    <submittedName>
        <fullName evidence="2">Glycosyl transferase</fullName>
    </submittedName>
</protein>
<name>A0A2A5IRP0_BACPU</name>
<dbReference type="Pfam" id="PF00535">
    <property type="entry name" value="Glycos_transf_2"/>
    <property type="match status" value="1"/>
</dbReference>
<evidence type="ECO:0000259" key="1">
    <source>
        <dbReference type="Pfam" id="PF00535"/>
    </source>
</evidence>
<accession>A0A2A5IRP0</accession>
<dbReference type="OrthoDB" id="2850014at2"/>
<dbReference type="CDD" id="cd00761">
    <property type="entry name" value="Glyco_tranf_GTA_type"/>
    <property type="match status" value="1"/>
</dbReference>
<dbReference type="EMBL" id="NKHG01000112">
    <property type="protein sequence ID" value="PCK19786.1"/>
    <property type="molecule type" value="Genomic_DNA"/>
</dbReference>
<gene>
    <name evidence="2" type="ORF">CEY02_17440</name>
</gene>
<comment type="caution">
    <text evidence="2">The sequence shown here is derived from an EMBL/GenBank/DDBJ whole genome shotgun (WGS) entry which is preliminary data.</text>
</comment>
<evidence type="ECO:0000313" key="2">
    <source>
        <dbReference type="EMBL" id="PCK19786.1"/>
    </source>
</evidence>
<dbReference type="PANTHER" id="PTHR43685">
    <property type="entry name" value="GLYCOSYLTRANSFERASE"/>
    <property type="match status" value="1"/>
</dbReference>
<dbReference type="PANTHER" id="PTHR43685:SF2">
    <property type="entry name" value="GLYCOSYLTRANSFERASE 2-LIKE DOMAIN-CONTAINING PROTEIN"/>
    <property type="match status" value="1"/>
</dbReference>
<dbReference type="SUPFAM" id="SSF53448">
    <property type="entry name" value="Nucleotide-diphospho-sugar transferases"/>
    <property type="match status" value="1"/>
</dbReference>
<dbReference type="InterPro" id="IPR029044">
    <property type="entry name" value="Nucleotide-diphossugar_trans"/>
</dbReference>
<organism evidence="2 3">
    <name type="scientific">Bacillus pumilus</name>
    <name type="common">Bacillus mesentericus</name>
    <dbReference type="NCBI Taxonomy" id="1408"/>
    <lineage>
        <taxon>Bacteria</taxon>
        <taxon>Bacillati</taxon>
        <taxon>Bacillota</taxon>
        <taxon>Bacilli</taxon>
        <taxon>Bacillales</taxon>
        <taxon>Bacillaceae</taxon>
        <taxon>Bacillus</taxon>
    </lineage>
</organism>
<evidence type="ECO:0000313" key="3">
    <source>
        <dbReference type="Proteomes" id="UP000228754"/>
    </source>
</evidence>
<dbReference type="AlphaFoldDB" id="A0A2A5IRP0"/>
<dbReference type="InterPro" id="IPR001173">
    <property type="entry name" value="Glyco_trans_2-like"/>
</dbReference>
<sequence>MKTLTKVTVIMTSYNKADYVGRSIEAVLNQTLSDLELFIMDDGSNGKTLAAIEPFRKDPRVHFIQSGVKTLKERTAKTRYAVLINQALEMAKGEYISYATDDNVYAPDRLEKLTNYLDARPNENIVYSGSKVIYLNSKKEPVKEIIRPAQIVQWNAPCAIDHCSVVHRASILKRIHTEYGSYWDESPRYYCIGDARFFFRLNHFYPFYPYNEVLDTNYITEQSIHYQLADKTKSDFIKALPPQSSCWELRSVLKKRYGR</sequence>